<proteinExistence type="predicted"/>
<dbReference type="Pfam" id="PF00804">
    <property type="entry name" value="Syntaxin"/>
    <property type="match status" value="1"/>
</dbReference>
<feature type="transmembrane region" description="Helical" evidence="3">
    <location>
        <begin position="243"/>
        <end position="263"/>
    </location>
</feature>
<evidence type="ECO:0000256" key="1">
    <source>
        <dbReference type="ARBA" id="ARBA00022927"/>
    </source>
</evidence>
<dbReference type="GO" id="GO:0016020">
    <property type="term" value="C:membrane"/>
    <property type="evidence" value="ECO:0007669"/>
    <property type="project" value="InterPro"/>
</dbReference>
<keyword evidence="3" id="KW-0472">Membrane</keyword>
<accession>A0AAD8TDA3</accession>
<comment type="caution">
    <text evidence="5">The sequence shown here is derived from an EMBL/GenBank/DDBJ whole genome shotgun (WGS) entry which is preliminary data.</text>
</comment>
<keyword evidence="6" id="KW-1185">Reference proteome</keyword>
<keyword evidence="1" id="KW-0653">Protein transport</keyword>
<dbReference type="InterPro" id="IPR006011">
    <property type="entry name" value="Syntaxin_N"/>
</dbReference>
<dbReference type="EMBL" id="JAUUTY010000002">
    <property type="protein sequence ID" value="KAK1679858.1"/>
    <property type="molecule type" value="Genomic_DNA"/>
</dbReference>
<keyword evidence="2" id="KW-0175">Coiled coil</keyword>
<protein>
    <recommendedName>
        <fullName evidence="4">Syntaxin N-terminal domain-containing protein</fullName>
    </recommendedName>
</protein>
<dbReference type="AlphaFoldDB" id="A0AAD8TDA3"/>
<name>A0AAD8TDA3_LOLMU</name>
<evidence type="ECO:0000313" key="5">
    <source>
        <dbReference type="EMBL" id="KAK1679858.1"/>
    </source>
</evidence>
<dbReference type="InterPro" id="IPR010989">
    <property type="entry name" value="SNARE"/>
</dbReference>
<evidence type="ECO:0000313" key="6">
    <source>
        <dbReference type="Proteomes" id="UP001231189"/>
    </source>
</evidence>
<sequence length="265" mass="29978">MGERDIELGRLHADATAVYGPQHYFQEVSELGVLLENTGNMVQKLKEANLEFSSVSGHDAIKEIKVKIQEEMDEVGQMAHNMKEKLNKIFQSVLTPILNNLSKGPGYPVTLPKTMDPSAMSMTMELKKKLKEKENDFKVVRMITASSIVQMFENALQGINPEQVVPAMDEIKERHAAAMDFDKEIRELQQNFAEMAALVETREKMDKALNKVRKLTVRARSTKKELRDEMAENDQLLEENHRLLALVISLGIALCVAVIFLLLQV</sequence>
<dbReference type="GO" id="GO:0015031">
    <property type="term" value="P:protein transport"/>
    <property type="evidence" value="ECO:0007669"/>
    <property type="project" value="UniProtKB-KW"/>
</dbReference>
<keyword evidence="1" id="KW-0813">Transport</keyword>
<dbReference type="GO" id="GO:0016192">
    <property type="term" value="P:vesicle-mediated transport"/>
    <property type="evidence" value="ECO:0007669"/>
    <property type="project" value="InterPro"/>
</dbReference>
<keyword evidence="3" id="KW-0812">Transmembrane</keyword>
<dbReference type="SUPFAM" id="SSF47661">
    <property type="entry name" value="t-snare proteins"/>
    <property type="match status" value="1"/>
</dbReference>
<reference evidence="5" key="1">
    <citation type="submission" date="2023-07" db="EMBL/GenBank/DDBJ databases">
        <title>A chromosome-level genome assembly of Lolium multiflorum.</title>
        <authorList>
            <person name="Chen Y."/>
            <person name="Copetti D."/>
            <person name="Kolliker R."/>
            <person name="Studer B."/>
        </authorList>
    </citation>
    <scope>NUCLEOTIDE SEQUENCE</scope>
    <source>
        <strain evidence="5">02402/16</strain>
        <tissue evidence="5">Leaf</tissue>
    </source>
</reference>
<dbReference type="Proteomes" id="UP001231189">
    <property type="component" value="Unassembled WGS sequence"/>
</dbReference>
<dbReference type="Gene3D" id="1.20.58.70">
    <property type="match status" value="1"/>
</dbReference>
<evidence type="ECO:0000256" key="3">
    <source>
        <dbReference type="SAM" id="Phobius"/>
    </source>
</evidence>
<keyword evidence="3" id="KW-1133">Transmembrane helix</keyword>
<feature type="coiled-coil region" evidence="2">
    <location>
        <begin position="198"/>
        <end position="246"/>
    </location>
</feature>
<evidence type="ECO:0000256" key="2">
    <source>
        <dbReference type="SAM" id="Coils"/>
    </source>
</evidence>
<dbReference type="Gene3D" id="1.20.5.110">
    <property type="match status" value="1"/>
</dbReference>
<feature type="domain" description="Syntaxin N-terminal" evidence="4">
    <location>
        <begin position="23"/>
        <end position="143"/>
    </location>
</feature>
<gene>
    <name evidence="5" type="ORF">QYE76_040706</name>
</gene>
<organism evidence="5 6">
    <name type="scientific">Lolium multiflorum</name>
    <name type="common">Italian ryegrass</name>
    <name type="synonym">Lolium perenne subsp. multiflorum</name>
    <dbReference type="NCBI Taxonomy" id="4521"/>
    <lineage>
        <taxon>Eukaryota</taxon>
        <taxon>Viridiplantae</taxon>
        <taxon>Streptophyta</taxon>
        <taxon>Embryophyta</taxon>
        <taxon>Tracheophyta</taxon>
        <taxon>Spermatophyta</taxon>
        <taxon>Magnoliopsida</taxon>
        <taxon>Liliopsida</taxon>
        <taxon>Poales</taxon>
        <taxon>Poaceae</taxon>
        <taxon>BOP clade</taxon>
        <taxon>Pooideae</taxon>
        <taxon>Poodae</taxon>
        <taxon>Poeae</taxon>
        <taxon>Poeae Chloroplast Group 2 (Poeae type)</taxon>
        <taxon>Loliodinae</taxon>
        <taxon>Loliinae</taxon>
        <taxon>Lolium</taxon>
    </lineage>
</organism>
<evidence type="ECO:0000259" key="4">
    <source>
        <dbReference type="Pfam" id="PF00804"/>
    </source>
</evidence>